<evidence type="ECO:0000313" key="2">
    <source>
        <dbReference type="EMBL" id="GII04173.1"/>
    </source>
</evidence>
<sequence length="434" mass="45935">MLPLAPRPVAAVKTLETLQEQERSGAGLSPVETDHAGALKAALTRARTYDRLPASDKDKGPDDFTVWAASVPDFVSPEAEHDIDARVAEAVRAALLDQPGQWSRYELPPEAWRLADTCGRIEAAIARLAARRASRDFTALVVAGDEEGWTLAEPPAVGTLGTGRISATTRRAPSGEPVVLLDNGIFAFARMLAQLGVTAMHEQREAGRPGRATAELVSDLVAAQVVMGTCDGTYARLIPPPRAATARAVQDSVVTFVVAHEYAHLLNGDLDAHPPAGPPGGGLRERESAADGKALRITLSAAATPGADDAPVLGPVLFLAGLDLLGRARAAYEDRAADRLADDPRPDPRERMTEMLATVRGSQLGAVYADSIAAASRAYDLVLTAWDTVRPAVREAAGELARHARAGAGPSYLPEGAHHVATTTLWRHVEPYLD</sequence>
<proteinExistence type="predicted"/>
<dbReference type="AlphaFoldDB" id="A0A8J3T4P6"/>
<dbReference type="EMBL" id="BOOK01000047">
    <property type="protein sequence ID" value="GII04173.1"/>
    <property type="molecule type" value="Genomic_DNA"/>
</dbReference>
<evidence type="ECO:0000256" key="1">
    <source>
        <dbReference type="SAM" id="MobiDB-lite"/>
    </source>
</evidence>
<name>A0A8J3T4P6_9ACTN</name>
<gene>
    <name evidence="2" type="ORF">Pta02_61810</name>
</gene>
<reference evidence="2" key="1">
    <citation type="submission" date="2021-01" db="EMBL/GenBank/DDBJ databases">
        <title>Whole genome shotgun sequence of Planobispora takensis NBRC 109077.</title>
        <authorList>
            <person name="Komaki H."/>
            <person name="Tamura T."/>
        </authorList>
    </citation>
    <scope>NUCLEOTIDE SEQUENCE</scope>
    <source>
        <strain evidence="2">NBRC 109077</strain>
    </source>
</reference>
<organism evidence="2 3">
    <name type="scientific">Planobispora takensis</name>
    <dbReference type="NCBI Taxonomy" id="1367882"/>
    <lineage>
        <taxon>Bacteria</taxon>
        <taxon>Bacillati</taxon>
        <taxon>Actinomycetota</taxon>
        <taxon>Actinomycetes</taxon>
        <taxon>Streptosporangiales</taxon>
        <taxon>Streptosporangiaceae</taxon>
        <taxon>Planobispora</taxon>
    </lineage>
</organism>
<feature type="region of interest" description="Disordered" evidence="1">
    <location>
        <begin position="269"/>
        <end position="289"/>
    </location>
</feature>
<dbReference type="Proteomes" id="UP000634476">
    <property type="component" value="Unassembled WGS sequence"/>
</dbReference>
<keyword evidence="3" id="KW-1185">Reference proteome</keyword>
<comment type="caution">
    <text evidence="2">The sequence shown here is derived from an EMBL/GenBank/DDBJ whole genome shotgun (WGS) entry which is preliminary data.</text>
</comment>
<accession>A0A8J3T4P6</accession>
<evidence type="ECO:0000313" key="3">
    <source>
        <dbReference type="Proteomes" id="UP000634476"/>
    </source>
</evidence>
<protein>
    <submittedName>
        <fullName evidence="2">Uncharacterized protein</fullName>
    </submittedName>
</protein>
<dbReference type="RefSeq" id="WP_203878437.1">
    <property type="nucleotide sequence ID" value="NZ_BOOK01000047.1"/>
</dbReference>